<reference evidence="8" key="2">
    <citation type="submission" date="2025-08" db="UniProtKB">
        <authorList>
            <consortium name="Ensembl"/>
        </authorList>
    </citation>
    <scope>IDENTIFICATION</scope>
</reference>
<feature type="transmembrane region" description="Helical" evidence="7">
    <location>
        <begin position="144"/>
        <end position="165"/>
    </location>
</feature>
<feature type="transmembrane region" description="Helical" evidence="7">
    <location>
        <begin position="280"/>
        <end position="298"/>
    </location>
</feature>
<dbReference type="RefSeq" id="XP_028317139.1">
    <property type="nucleotide sequence ID" value="XM_028461338.1"/>
</dbReference>
<feature type="transmembrane region" description="Helical" evidence="7">
    <location>
        <begin position="177"/>
        <end position="196"/>
    </location>
</feature>
<feature type="transmembrane region" description="Helical" evidence="7">
    <location>
        <begin position="109"/>
        <end position="132"/>
    </location>
</feature>
<dbReference type="GO" id="GO:0005496">
    <property type="term" value="F:steroid binding"/>
    <property type="evidence" value="ECO:0007669"/>
    <property type="project" value="TreeGrafter"/>
</dbReference>
<dbReference type="GO" id="GO:0005886">
    <property type="term" value="C:plasma membrane"/>
    <property type="evidence" value="ECO:0007669"/>
    <property type="project" value="TreeGrafter"/>
</dbReference>
<name>A0A8C5EUG3_GOUWI</name>
<dbReference type="RefSeq" id="XP_028317142.1">
    <property type="nucleotide sequence ID" value="XM_028461341.1"/>
</dbReference>
<reference evidence="8" key="1">
    <citation type="submission" date="2020-06" db="EMBL/GenBank/DDBJ databases">
        <authorList>
            <consortium name="Wellcome Sanger Institute Data Sharing"/>
        </authorList>
    </citation>
    <scope>NUCLEOTIDE SEQUENCE [LARGE SCALE GENOMIC DNA]</scope>
</reference>
<keyword evidence="5 7" id="KW-0472">Membrane</keyword>
<evidence type="ECO:0000256" key="3">
    <source>
        <dbReference type="ARBA" id="ARBA00022692"/>
    </source>
</evidence>
<keyword evidence="4 7" id="KW-1133">Transmembrane helix</keyword>
<accession>A0A8C5EUG3</accession>
<feature type="binding site" evidence="6">
    <location>
        <position position="278"/>
    </location>
    <ligand>
        <name>Zn(2+)</name>
        <dbReference type="ChEBI" id="CHEBI:29105"/>
    </ligand>
</feature>
<dbReference type="Ensembl" id="ENSGWIT00000029444.1">
    <property type="protein sequence ID" value="ENSGWIP00000026959.1"/>
    <property type="gene ID" value="ENSGWIG00000014141.1"/>
</dbReference>
<reference evidence="8" key="3">
    <citation type="submission" date="2025-09" db="UniProtKB">
        <authorList>
            <consortium name="Ensembl"/>
        </authorList>
    </citation>
    <scope>IDENTIFICATION</scope>
</reference>
<feature type="transmembrane region" description="Helical" evidence="7">
    <location>
        <begin position="77"/>
        <end position="94"/>
    </location>
</feature>
<dbReference type="InterPro" id="IPR004254">
    <property type="entry name" value="AdipoR/HlyIII-related"/>
</dbReference>
<feature type="binding site" evidence="6">
    <location>
        <position position="282"/>
    </location>
    <ligand>
        <name>Zn(2+)</name>
        <dbReference type="ChEBI" id="CHEBI:29105"/>
    </ligand>
</feature>
<proteinExistence type="inferred from homology"/>
<keyword evidence="3 7" id="KW-0812">Transmembrane</keyword>
<feature type="transmembrane region" description="Helical" evidence="7">
    <location>
        <begin position="241"/>
        <end position="260"/>
    </location>
</feature>
<dbReference type="PANTHER" id="PTHR20855:SF96">
    <property type="entry name" value="PROGESTIN AND ADIPOQ RECEPTOR FAMILY MEMBER VII, A"/>
    <property type="match status" value="1"/>
</dbReference>
<evidence type="ECO:0000313" key="8">
    <source>
        <dbReference type="Ensembl" id="ENSGWIP00000026959.1"/>
    </source>
</evidence>
<dbReference type="GeneID" id="114472183"/>
<gene>
    <name evidence="8" type="primary">LOC114472183</name>
</gene>
<feature type="transmembrane region" description="Helical" evidence="7">
    <location>
        <begin position="318"/>
        <end position="338"/>
    </location>
</feature>
<comment type="similarity">
    <text evidence="2">Belongs to the ADIPOR family.</text>
</comment>
<evidence type="ECO:0000256" key="4">
    <source>
        <dbReference type="ARBA" id="ARBA00022989"/>
    </source>
</evidence>
<dbReference type="GO" id="GO:0003707">
    <property type="term" value="F:nuclear steroid receptor activity"/>
    <property type="evidence" value="ECO:0007669"/>
    <property type="project" value="TreeGrafter"/>
</dbReference>
<dbReference type="Proteomes" id="UP000694680">
    <property type="component" value="Chromosome 11"/>
</dbReference>
<evidence type="ECO:0000256" key="1">
    <source>
        <dbReference type="ARBA" id="ARBA00004141"/>
    </source>
</evidence>
<organism evidence="8 9">
    <name type="scientific">Gouania willdenowi</name>
    <name type="common">Blunt-snouted clingfish</name>
    <name type="synonym">Lepadogaster willdenowi</name>
    <dbReference type="NCBI Taxonomy" id="441366"/>
    <lineage>
        <taxon>Eukaryota</taxon>
        <taxon>Metazoa</taxon>
        <taxon>Chordata</taxon>
        <taxon>Craniata</taxon>
        <taxon>Vertebrata</taxon>
        <taxon>Euteleostomi</taxon>
        <taxon>Actinopterygii</taxon>
        <taxon>Neopterygii</taxon>
        <taxon>Teleostei</taxon>
        <taxon>Neoteleostei</taxon>
        <taxon>Acanthomorphata</taxon>
        <taxon>Ovalentaria</taxon>
        <taxon>Blenniimorphae</taxon>
        <taxon>Blenniiformes</taxon>
        <taxon>Gobiesocoidei</taxon>
        <taxon>Gobiesocidae</taxon>
        <taxon>Gobiesocinae</taxon>
        <taxon>Gouania</taxon>
    </lineage>
</organism>
<keyword evidence="9" id="KW-1185">Reference proteome</keyword>
<dbReference type="RefSeq" id="XP_028317143.1">
    <property type="nucleotide sequence ID" value="XM_028461342.1"/>
</dbReference>
<comment type="subcellular location">
    <subcellularLocation>
        <location evidence="1">Membrane</location>
        <topology evidence="1">Multi-pass membrane protein</topology>
    </subcellularLocation>
</comment>
<dbReference type="AlphaFoldDB" id="A0A8C5EUG3"/>
<dbReference type="RefSeq" id="XP_028317141.1">
    <property type="nucleotide sequence ID" value="XM_028461340.1"/>
</dbReference>
<dbReference type="PANTHER" id="PTHR20855">
    <property type="entry name" value="ADIPOR/PROGESTIN RECEPTOR-RELATED"/>
    <property type="match status" value="1"/>
</dbReference>
<dbReference type="Pfam" id="PF03006">
    <property type="entry name" value="HlyIII"/>
    <property type="match status" value="1"/>
</dbReference>
<protein>
    <submittedName>
        <fullName evidence="8">Membrane progestin receptor alpha-B-like</fullName>
    </submittedName>
</protein>
<keyword evidence="6" id="KW-0479">Metal-binding</keyword>
<dbReference type="GO" id="GO:0046872">
    <property type="term" value="F:metal ion binding"/>
    <property type="evidence" value="ECO:0007669"/>
    <property type="project" value="UniProtKB-KW"/>
</dbReference>
<sequence>MATIVMEKLGRVFISLQQIRQVPQMLTDAVPSMPATVRDLDVPSYFRERYICAGYRPLHQNWRYYFLSMFQRHNETINIWSHLLAFLVILAKLHELTETVDFVGDHHSWPLLILILSSLIYTACSVAAHLLGSKSELCHIAFYFLDYVGVAQYQYGSAVVHYYYAVDHSLHKHLQGLFMPVAVLLSCVSCLGCCFGKYHSGSLHLWLCKVCQVVPSVLAFFWDSCPLIMRLLSWSSADPAIIYHFSQVAFFFSSAFFFTFPLPECCFPGQCDFFGHSHQIFHVLLSCCTLCQIHSYQIDYTVRRELYSHLHRSHEAAVFVGLYVMTLVACLVIALFVLRKVKLALDIKAKFK</sequence>
<evidence type="ECO:0000313" key="9">
    <source>
        <dbReference type="Proteomes" id="UP000694680"/>
    </source>
</evidence>
<evidence type="ECO:0000256" key="7">
    <source>
        <dbReference type="SAM" id="Phobius"/>
    </source>
</evidence>
<dbReference type="OrthoDB" id="535992at2759"/>
<evidence type="ECO:0000256" key="6">
    <source>
        <dbReference type="PIRSR" id="PIRSR604254-1"/>
    </source>
</evidence>
<feature type="transmembrane region" description="Helical" evidence="7">
    <location>
        <begin position="203"/>
        <end position="221"/>
    </location>
</feature>
<feature type="binding site" evidence="6">
    <location>
        <position position="129"/>
    </location>
    <ligand>
        <name>Zn(2+)</name>
        <dbReference type="ChEBI" id="CHEBI:29105"/>
    </ligand>
</feature>
<evidence type="ECO:0000256" key="2">
    <source>
        <dbReference type="ARBA" id="ARBA00007018"/>
    </source>
</evidence>
<dbReference type="RefSeq" id="XP_028317140.1">
    <property type="nucleotide sequence ID" value="XM_028461339.1"/>
</dbReference>
<evidence type="ECO:0000256" key="5">
    <source>
        <dbReference type="ARBA" id="ARBA00023136"/>
    </source>
</evidence>
<keyword evidence="6" id="KW-0862">Zinc</keyword>